<feature type="domain" description="PIR2-like helical" evidence="3">
    <location>
        <begin position="261"/>
        <end position="291"/>
    </location>
</feature>
<evidence type="ECO:0000313" key="5">
    <source>
        <dbReference type="Proteomes" id="UP000007015"/>
    </source>
</evidence>
<organism evidence="4 5">
    <name type="scientific">Oryza sativa subsp. indica</name>
    <name type="common">Rice</name>
    <dbReference type="NCBI Taxonomy" id="39946"/>
    <lineage>
        <taxon>Eukaryota</taxon>
        <taxon>Viridiplantae</taxon>
        <taxon>Streptophyta</taxon>
        <taxon>Embryophyta</taxon>
        <taxon>Tracheophyta</taxon>
        <taxon>Spermatophyta</taxon>
        <taxon>Magnoliopsida</taxon>
        <taxon>Liliopsida</taxon>
        <taxon>Poales</taxon>
        <taxon>Poaceae</taxon>
        <taxon>BOP clade</taxon>
        <taxon>Oryzoideae</taxon>
        <taxon>Oryzeae</taxon>
        <taxon>Oryzinae</taxon>
        <taxon>Oryza</taxon>
        <taxon>Oryza sativa</taxon>
    </lineage>
</organism>
<dbReference type="EMBL" id="CM000132">
    <property type="protein sequence ID" value="EAZ03114.1"/>
    <property type="molecule type" value="Genomic_DNA"/>
</dbReference>
<dbReference type="InterPro" id="IPR046527">
    <property type="entry name" value="PIR2-like_helical"/>
</dbReference>
<dbReference type="Proteomes" id="UP000007015">
    <property type="component" value="Chromosome 7"/>
</dbReference>
<dbReference type="PANTHER" id="PTHR33120">
    <property type="entry name" value="EXPRESSED PROTEIN-RELATED"/>
    <property type="match status" value="1"/>
</dbReference>
<dbReference type="Pfam" id="PF12274">
    <property type="entry name" value="DUF3615"/>
    <property type="match status" value="1"/>
</dbReference>
<evidence type="ECO:0000256" key="1">
    <source>
        <dbReference type="SAM" id="MobiDB-lite"/>
    </source>
</evidence>
<dbReference type="AlphaFoldDB" id="A2YJ53"/>
<proteinExistence type="predicted"/>
<keyword evidence="5" id="KW-1185">Reference proteome</keyword>
<dbReference type="PANTHER" id="PTHR33120:SF57">
    <property type="entry name" value="PIR2-LIKE HELICAL DOMAIN-CONTAINING PROTEIN"/>
    <property type="match status" value="1"/>
</dbReference>
<evidence type="ECO:0000259" key="3">
    <source>
        <dbReference type="Pfam" id="PF20235"/>
    </source>
</evidence>
<gene>
    <name evidence="4" type="ORF">OsI_25259</name>
</gene>
<sequence length="553" mass="60394">MSPVGSAPGSSSSSNLMRTFSPREVEDQLHIYRLKDEIAAVVATIDKIYSHLQLDKGSLEKKNGFCFGLLDPVTNILINSAISEMSPATAAQAVVGGGEKAKDLNNNAAPRVEAGGGSRKRRRRGDNAADLSQRSLDGLTAFLTCLFPYLPDAEARLYLDAADADPVVASLLIIRRRGIREFDLSSQPTEAAVEVALRCAAVAAKHPDPRSLVLGWKLLSPVVEALFGSAPSSPRETTMHGDVARRVLRRLHKDNAAADRVVRLEGPMLMGGHCYGPLDPVSNIIVNTICTPSAGVDESYIAAATAGFHGYPLAQQEFLASPTGLLSKLELVSEVLHIQVCVPGSQSASDGPLSPQKLSLLRTILQRCPSSTGKLHQQQDVACRKEDHPFELHFICGVNELVSGPVRSLGEKVGDYNPWTRDKYYHTHINFLAVCKARLYDPPTLFFAECGKDGADTCWCVPVIPQKPEAGQVRCIYCEYQGNRILHPAMESFHGRDEFEKLFYGSNGSYTNDKLITNSDLEVDWVHGVQDGAIYRDCCPDSDDDEDDWIDIF</sequence>
<accession>A2YJ53</accession>
<reference evidence="4 5" key="1">
    <citation type="journal article" date="2005" name="PLoS Biol.">
        <title>The genomes of Oryza sativa: a history of duplications.</title>
        <authorList>
            <person name="Yu J."/>
            <person name="Wang J."/>
            <person name="Lin W."/>
            <person name="Li S."/>
            <person name="Li H."/>
            <person name="Zhou J."/>
            <person name="Ni P."/>
            <person name="Dong W."/>
            <person name="Hu S."/>
            <person name="Zeng C."/>
            <person name="Zhang J."/>
            <person name="Zhang Y."/>
            <person name="Li R."/>
            <person name="Xu Z."/>
            <person name="Li S."/>
            <person name="Li X."/>
            <person name="Zheng H."/>
            <person name="Cong L."/>
            <person name="Lin L."/>
            <person name="Yin J."/>
            <person name="Geng J."/>
            <person name="Li G."/>
            <person name="Shi J."/>
            <person name="Liu J."/>
            <person name="Lv H."/>
            <person name="Li J."/>
            <person name="Wang J."/>
            <person name="Deng Y."/>
            <person name="Ran L."/>
            <person name="Shi X."/>
            <person name="Wang X."/>
            <person name="Wu Q."/>
            <person name="Li C."/>
            <person name="Ren X."/>
            <person name="Wang J."/>
            <person name="Wang X."/>
            <person name="Li D."/>
            <person name="Liu D."/>
            <person name="Zhang X."/>
            <person name="Ji Z."/>
            <person name="Zhao W."/>
            <person name="Sun Y."/>
            <person name="Zhang Z."/>
            <person name="Bao J."/>
            <person name="Han Y."/>
            <person name="Dong L."/>
            <person name="Ji J."/>
            <person name="Chen P."/>
            <person name="Wu S."/>
            <person name="Liu J."/>
            <person name="Xiao Y."/>
            <person name="Bu D."/>
            <person name="Tan J."/>
            <person name="Yang L."/>
            <person name="Ye C."/>
            <person name="Zhang J."/>
            <person name="Xu J."/>
            <person name="Zhou Y."/>
            <person name="Yu Y."/>
            <person name="Zhang B."/>
            <person name="Zhuang S."/>
            <person name="Wei H."/>
            <person name="Liu B."/>
            <person name="Lei M."/>
            <person name="Yu H."/>
            <person name="Li Y."/>
            <person name="Xu H."/>
            <person name="Wei S."/>
            <person name="He X."/>
            <person name="Fang L."/>
            <person name="Zhang Z."/>
            <person name="Zhang Y."/>
            <person name="Huang X."/>
            <person name="Su Z."/>
            <person name="Tong W."/>
            <person name="Li J."/>
            <person name="Tong Z."/>
            <person name="Li S."/>
            <person name="Ye J."/>
            <person name="Wang L."/>
            <person name="Fang L."/>
            <person name="Lei T."/>
            <person name="Chen C."/>
            <person name="Chen H."/>
            <person name="Xu Z."/>
            <person name="Li H."/>
            <person name="Huang H."/>
            <person name="Zhang F."/>
            <person name="Xu H."/>
            <person name="Li N."/>
            <person name="Zhao C."/>
            <person name="Li S."/>
            <person name="Dong L."/>
            <person name="Huang Y."/>
            <person name="Li L."/>
            <person name="Xi Y."/>
            <person name="Qi Q."/>
            <person name="Li W."/>
            <person name="Zhang B."/>
            <person name="Hu W."/>
            <person name="Zhang Y."/>
            <person name="Tian X."/>
            <person name="Jiao Y."/>
            <person name="Liang X."/>
            <person name="Jin J."/>
            <person name="Gao L."/>
            <person name="Zheng W."/>
            <person name="Hao B."/>
            <person name="Liu S."/>
            <person name="Wang W."/>
            <person name="Yuan L."/>
            <person name="Cao M."/>
            <person name="McDermott J."/>
            <person name="Samudrala R."/>
            <person name="Wang J."/>
            <person name="Wong G.K."/>
            <person name="Yang H."/>
        </authorList>
    </citation>
    <scope>NUCLEOTIDE SEQUENCE [LARGE SCALE GENOMIC DNA]</scope>
    <source>
        <strain evidence="5">cv. 93-11</strain>
    </source>
</reference>
<protein>
    <submittedName>
        <fullName evidence="4">Uncharacterized protein</fullName>
    </submittedName>
</protein>
<dbReference type="Pfam" id="PF20235">
    <property type="entry name" value="PIR2-like_helical"/>
    <property type="match status" value="2"/>
</dbReference>
<name>A2YJ53_ORYSI</name>
<dbReference type="Gramene" id="BGIOSGA024660-TA">
    <property type="protein sequence ID" value="BGIOSGA024660-PA"/>
    <property type="gene ID" value="BGIOSGA024660"/>
</dbReference>
<dbReference type="InterPro" id="IPR022059">
    <property type="entry name" value="DUF3615"/>
</dbReference>
<dbReference type="HOGENOM" id="CLU_011465_1_1_1"/>
<dbReference type="OMA" id="QWAMIST"/>
<feature type="region of interest" description="Disordered" evidence="1">
    <location>
        <begin position="99"/>
        <end position="129"/>
    </location>
</feature>
<evidence type="ECO:0000259" key="2">
    <source>
        <dbReference type="Pfam" id="PF12274"/>
    </source>
</evidence>
<feature type="domain" description="PIR2-like helical" evidence="3">
    <location>
        <begin position="62"/>
        <end position="171"/>
    </location>
</feature>
<feature type="domain" description="DUF3615" evidence="2">
    <location>
        <begin position="384"/>
        <end position="488"/>
    </location>
</feature>
<evidence type="ECO:0000313" key="4">
    <source>
        <dbReference type="EMBL" id="EAZ03114.1"/>
    </source>
</evidence>